<dbReference type="EMBL" id="KK853111">
    <property type="protein sequence ID" value="KDR11213.1"/>
    <property type="molecule type" value="Genomic_DNA"/>
</dbReference>
<evidence type="ECO:0000256" key="1">
    <source>
        <dbReference type="ARBA" id="ARBA00001947"/>
    </source>
</evidence>
<comment type="subunit">
    <text evidence="3">Monomer.</text>
</comment>
<dbReference type="SUPFAM" id="SSF51556">
    <property type="entry name" value="Metallo-dependent hydrolases"/>
    <property type="match status" value="1"/>
</dbReference>
<keyword evidence="13" id="KW-1185">Reference proteome</keyword>
<evidence type="ECO:0000256" key="9">
    <source>
        <dbReference type="ARBA" id="ARBA00057464"/>
    </source>
</evidence>
<feature type="domain" description="Adenosine deaminase" evidence="11">
    <location>
        <begin position="14"/>
        <end position="340"/>
    </location>
</feature>
<dbReference type="FunCoup" id="A0A067QNU1">
    <property type="interactions" value="1121"/>
</dbReference>
<dbReference type="STRING" id="136037.A0A067QNU1"/>
<dbReference type="InParanoid" id="A0A067QNU1"/>
<dbReference type="OMA" id="RPQFKPY"/>
<dbReference type="CDD" id="cd00443">
    <property type="entry name" value="ADA_AMPD"/>
    <property type="match status" value="1"/>
</dbReference>
<organism evidence="12 13">
    <name type="scientific">Zootermopsis nevadensis</name>
    <name type="common">Dampwood termite</name>
    <dbReference type="NCBI Taxonomy" id="136037"/>
    <lineage>
        <taxon>Eukaryota</taxon>
        <taxon>Metazoa</taxon>
        <taxon>Ecdysozoa</taxon>
        <taxon>Arthropoda</taxon>
        <taxon>Hexapoda</taxon>
        <taxon>Insecta</taxon>
        <taxon>Pterygota</taxon>
        <taxon>Neoptera</taxon>
        <taxon>Polyneoptera</taxon>
        <taxon>Dictyoptera</taxon>
        <taxon>Blattodea</taxon>
        <taxon>Blattoidea</taxon>
        <taxon>Termitoidae</taxon>
        <taxon>Termopsidae</taxon>
        <taxon>Zootermopsis</taxon>
    </lineage>
</organism>
<evidence type="ECO:0000256" key="3">
    <source>
        <dbReference type="ARBA" id="ARBA00011245"/>
    </source>
</evidence>
<evidence type="ECO:0000256" key="7">
    <source>
        <dbReference type="ARBA" id="ARBA00023080"/>
    </source>
</evidence>
<comment type="function">
    <text evidence="9">Catalyzes the hydrolysis of the free cytosolic methylated adenosine nucleotide N(6)-methyl-AMP (N6-mAMP) to produce inositol monophosphate (IMP) and methylamine. Is required for the catabolism of cytosolic N6-mAMP, which is derived from the degradation of mRNA containing N6-methylated adenine (m6A).</text>
</comment>
<dbReference type="Pfam" id="PF00962">
    <property type="entry name" value="A_deaminase"/>
    <property type="match status" value="1"/>
</dbReference>
<dbReference type="PANTHER" id="PTHR11409">
    <property type="entry name" value="ADENOSINE DEAMINASE"/>
    <property type="match status" value="1"/>
</dbReference>
<dbReference type="GO" id="GO:0004000">
    <property type="term" value="F:adenosine deaminase activity"/>
    <property type="evidence" value="ECO:0007669"/>
    <property type="project" value="TreeGrafter"/>
</dbReference>
<comment type="catalytic activity">
    <reaction evidence="8">
        <text>N(6)-methyl-AMP + H2O + H(+) = IMP + methylamine</text>
        <dbReference type="Rhea" id="RHEA:16001"/>
        <dbReference type="ChEBI" id="CHEBI:15377"/>
        <dbReference type="ChEBI" id="CHEBI:15378"/>
        <dbReference type="ChEBI" id="CHEBI:58053"/>
        <dbReference type="ChEBI" id="CHEBI:59338"/>
        <dbReference type="ChEBI" id="CHEBI:144842"/>
    </reaction>
    <physiologicalReaction direction="left-to-right" evidence="8">
        <dbReference type="Rhea" id="RHEA:16002"/>
    </physiologicalReaction>
</comment>
<keyword evidence="5" id="KW-0378">Hydrolase</keyword>
<dbReference type="AlphaFoldDB" id="A0A067QNU1"/>
<keyword evidence="6" id="KW-0862">Zinc</keyword>
<keyword evidence="7" id="KW-0546">Nucleotide metabolism</keyword>
<dbReference type="eggNOG" id="KOG1097">
    <property type="taxonomic scope" value="Eukaryota"/>
</dbReference>
<accession>A0A067QNU1</accession>
<protein>
    <recommendedName>
        <fullName evidence="10">Adenosine deaminase-like protein</fullName>
    </recommendedName>
</protein>
<gene>
    <name evidence="12" type="ORF">L798_15020</name>
</gene>
<dbReference type="Gene3D" id="3.20.20.140">
    <property type="entry name" value="Metal-dependent hydrolases"/>
    <property type="match status" value="1"/>
</dbReference>
<evidence type="ECO:0000256" key="10">
    <source>
        <dbReference type="ARBA" id="ARBA00070474"/>
    </source>
</evidence>
<dbReference type="InterPro" id="IPR006330">
    <property type="entry name" value="Ado/ade_deaminase"/>
</dbReference>
<dbReference type="Proteomes" id="UP000027135">
    <property type="component" value="Unassembled WGS sequence"/>
</dbReference>
<evidence type="ECO:0000256" key="4">
    <source>
        <dbReference type="ARBA" id="ARBA00022723"/>
    </source>
</evidence>
<evidence type="ECO:0000313" key="13">
    <source>
        <dbReference type="Proteomes" id="UP000027135"/>
    </source>
</evidence>
<evidence type="ECO:0000256" key="6">
    <source>
        <dbReference type="ARBA" id="ARBA00022833"/>
    </source>
</evidence>
<dbReference type="PANTHER" id="PTHR11409:SF42">
    <property type="entry name" value="ADENOSINE DEAMINASE-LIKE PROTEIN"/>
    <property type="match status" value="1"/>
</dbReference>
<evidence type="ECO:0000256" key="5">
    <source>
        <dbReference type="ARBA" id="ARBA00022801"/>
    </source>
</evidence>
<reference evidence="12 13" key="1">
    <citation type="journal article" date="2014" name="Nat. Commun.">
        <title>Molecular traces of alternative social organization in a termite genome.</title>
        <authorList>
            <person name="Terrapon N."/>
            <person name="Li C."/>
            <person name="Robertson H.M."/>
            <person name="Ji L."/>
            <person name="Meng X."/>
            <person name="Booth W."/>
            <person name="Chen Z."/>
            <person name="Childers C.P."/>
            <person name="Glastad K.M."/>
            <person name="Gokhale K."/>
            <person name="Gowin J."/>
            <person name="Gronenberg W."/>
            <person name="Hermansen R.A."/>
            <person name="Hu H."/>
            <person name="Hunt B.G."/>
            <person name="Huylmans A.K."/>
            <person name="Khalil S.M."/>
            <person name="Mitchell R.D."/>
            <person name="Munoz-Torres M.C."/>
            <person name="Mustard J.A."/>
            <person name="Pan H."/>
            <person name="Reese J.T."/>
            <person name="Scharf M.E."/>
            <person name="Sun F."/>
            <person name="Vogel H."/>
            <person name="Xiao J."/>
            <person name="Yang W."/>
            <person name="Yang Z."/>
            <person name="Yang Z."/>
            <person name="Zhou J."/>
            <person name="Zhu J."/>
            <person name="Brent C.S."/>
            <person name="Elsik C.G."/>
            <person name="Goodisman M.A."/>
            <person name="Liberles D.A."/>
            <person name="Roe R.M."/>
            <person name="Vargo E.L."/>
            <person name="Vilcinskas A."/>
            <person name="Wang J."/>
            <person name="Bornberg-Bauer E."/>
            <person name="Korb J."/>
            <person name="Zhang G."/>
            <person name="Liebig J."/>
        </authorList>
    </citation>
    <scope>NUCLEOTIDE SEQUENCE [LARGE SCALE GENOMIC DNA]</scope>
    <source>
        <tissue evidence="12">Whole organism</tissue>
    </source>
</reference>
<sequence length="352" mass="39636">MLEVNDSVFCKKLPKVELHAHLNGSLSTKTLRELIELQKPLSDNSDATWNIWEAIIEHGQKRTLEECFQIFGIAHSLTTTPATVYKATQDVIKEFVDDGVRYLELRSTPRNVPQIMSKAQYIQAMVDAIQGMTDDQILVKLMVSIDRRQGKESASETVDAAVVAYHQNPKIIVGLDLSGDPTKGLVSDYLPVLARGRNAGLKISIHCAEVPNSDEVEEILNFHPDRLGHCTCIHPLHGGSQELWIKLLHSHIPVELCLTSNVKCGTVENYKKHHFIHLFTAKHPIVLATDDKGVFATSLSEEYVLAANSYDLSKEQLWKMTMSSIDYTFASEEEKNRLKQMFMQIKELSDVQ</sequence>
<comment type="similarity">
    <text evidence="2">Belongs to the metallo-dependent hydrolases superfamily. Adenosine and AMP deaminases family.</text>
</comment>
<dbReference type="FunFam" id="3.20.20.140:FF:000033">
    <property type="entry name" value="Adenosine deaminase-like protein"/>
    <property type="match status" value="1"/>
</dbReference>
<dbReference type="InterPro" id="IPR001365">
    <property type="entry name" value="A_deaminase_dom"/>
</dbReference>
<evidence type="ECO:0000256" key="2">
    <source>
        <dbReference type="ARBA" id="ARBA00006676"/>
    </source>
</evidence>
<evidence type="ECO:0000256" key="8">
    <source>
        <dbReference type="ARBA" id="ARBA00048787"/>
    </source>
</evidence>
<comment type="cofactor">
    <cofactor evidence="1">
        <name>Zn(2+)</name>
        <dbReference type="ChEBI" id="CHEBI:29105"/>
    </cofactor>
</comment>
<name>A0A067QNU1_ZOONE</name>
<evidence type="ECO:0000259" key="11">
    <source>
        <dbReference type="Pfam" id="PF00962"/>
    </source>
</evidence>
<keyword evidence="4" id="KW-0479">Metal-binding</keyword>
<evidence type="ECO:0000313" key="12">
    <source>
        <dbReference type="EMBL" id="KDR11213.1"/>
    </source>
</evidence>
<dbReference type="GO" id="GO:0046103">
    <property type="term" value="P:inosine biosynthetic process"/>
    <property type="evidence" value="ECO:0007669"/>
    <property type="project" value="TreeGrafter"/>
</dbReference>
<proteinExistence type="inferred from homology"/>
<dbReference type="GO" id="GO:0009117">
    <property type="term" value="P:nucleotide metabolic process"/>
    <property type="evidence" value="ECO:0007669"/>
    <property type="project" value="UniProtKB-KW"/>
</dbReference>
<dbReference type="GO" id="GO:0006154">
    <property type="term" value="P:adenosine catabolic process"/>
    <property type="evidence" value="ECO:0007669"/>
    <property type="project" value="TreeGrafter"/>
</dbReference>
<dbReference type="GO" id="GO:0046872">
    <property type="term" value="F:metal ion binding"/>
    <property type="evidence" value="ECO:0007669"/>
    <property type="project" value="UniProtKB-KW"/>
</dbReference>
<dbReference type="InterPro" id="IPR032466">
    <property type="entry name" value="Metal_Hydrolase"/>
</dbReference>